<evidence type="ECO:0000259" key="2">
    <source>
        <dbReference type="PROSITE" id="PS51038"/>
    </source>
</evidence>
<protein>
    <recommendedName>
        <fullName evidence="2">BAH domain-containing protein</fullName>
    </recommendedName>
</protein>
<dbReference type="GO" id="GO:0003723">
    <property type="term" value="F:RNA binding"/>
    <property type="evidence" value="ECO:0007669"/>
    <property type="project" value="TreeGrafter"/>
</dbReference>
<evidence type="ECO:0000313" key="4">
    <source>
        <dbReference type="Proteomes" id="UP001202328"/>
    </source>
</evidence>
<dbReference type="FunFam" id="2.30.30.490:FF:000017">
    <property type="entry name" value="Bromo-adjacent homology (BAH) domain-containing protein"/>
    <property type="match status" value="1"/>
</dbReference>
<dbReference type="PANTHER" id="PTHR47073">
    <property type="entry name" value="PROTEIN ANTI-SILENCING 1"/>
    <property type="match status" value="1"/>
</dbReference>
<feature type="domain" description="BAH" evidence="2">
    <location>
        <begin position="39"/>
        <end position="167"/>
    </location>
</feature>
<dbReference type="EMBL" id="JAJJMB010003633">
    <property type="protein sequence ID" value="KAI3946740.1"/>
    <property type="molecule type" value="Genomic_DNA"/>
</dbReference>
<dbReference type="Pfam" id="PF01426">
    <property type="entry name" value="BAH"/>
    <property type="match status" value="1"/>
</dbReference>
<reference evidence="3" key="1">
    <citation type="submission" date="2022-04" db="EMBL/GenBank/DDBJ databases">
        <title>A functionally conserved STORR gene fusion in Papaver species that diverged 16.8 million years ago.</title>
        <authorList>
            <person name="Catania T."/>
        </authorList>
    </citation>
    <scope>NUCLEOTIDE SEQUENCE</scope>
    <source>
        <strain evidence="3">S-188037</strain>
    </source>
</reference>
<evidence type="ECO:0000313" key="3">
    <source>
        <dbReference type="EMBL" id="KAI3946740.1"/>
    </source>
</evidence>
<dbReference type="InterPro" id="IPR001025">
    <property type="entry name" value="BAH_dom"/>
</dbReference>
<accession>A0AAD4TB83</accession>
<dbReference type="Gene3D" id="2.30.30.490">
    <property type="match status" value="1"/>
</dbReference>
<name>A0AAD4TB83_9MAGN</name>
<proteinExistence type="predicted"/>
<evidence type="ECO:0000256" key="1">
    <source>
        <dbReference type="SAM" id="MobiDB-lite"/>
    </source>
</evidence>
<dbReference type="AlphaFoldDB" id="A0AAD4TB83"/>
<dbReference type="PROSITE" id="PS51038">
    <property type="entry name" value="BAH"/>
    <property type="match status" value="1"/>
</dbReference>
<dbReference type="Proteomes" id="UP001202328">
    <property type="component" value="Unassembled WGS sequence"/>
</dbReference>
<dbReference type="PANTHER" id="PTHR47073:SF2">
    <property type="entry name" value="PROTEIN ANTI-SILENCING 1"/>
    <property type="match status" value="1"/>
</dbReference>
<comment type="caution">
    <text evidence="3">The sequence shown here is derived from an EMBL/GenBank/DDBJ whole genome shotgun (WGS) entry which is preliminary data.</text>
</comment>
<keyword evidence="4" id="KW-1185">Reference proteome</keyword>
<dbReference type="GO" id="GO:0003682">
    <property type="term" value="F:chromatin binding"/>
    <property type="evidence" value="ECO:0007669"/>
    <property type="project" value="InterPro"/>
</dbReference>
<gene>
    <name evidence="3" type="ORF">MKW98_003303</name>
</gene>
<sequence length="314" mass="35825">MSWDDEEETDNKWDFKWGKLKEKSHNNVHLYESFTFEGVEYFLYDCVYLQPPDDSEAPYIGKIVKIMDHPSYRRKVKIIWFFRPSDLPNWLRIREITYLVHEIFLASGKGSGVANINPVEAIVGKCNVICTSEDKRNPQPSNQELSTADFVFSCTFDVHECTFSDQLDNNISEIAVEHFFNNKEYSKLSRYQESKEVENPKSSGPAMDKIKAATIVQTKEAKLKPVEGVVYHSGSFQSGSFEENVRLGDLRKPPSVSSPPLQGGEVMGNPAARKPRMRCKDPAMLHVRHDQPVGLDRIKANPELAQGNDMQLDF</sequence>
<dbReference type="InterPro" id="IPR043151">
    <property type="entry name" value="BAH_sf"/>
</dbReference>
<feature type="region of interest" description="Disordered" evidence="1">
    <location>
        <begin position="249"/>
        <end position="275"/>
    </location>
</feature>
<organism evidence="3 4">
    <name type="scientific">Papaver atlanticum</name>
    <dbReference type="NCBI Taxonomy" id="357466"/>
    <lineage>
        <taxon>Eukaryota</taxon>
        <taxon>Viridiplantae</taxon>
        <taxon>Streptophyta</taxon>
        <taxon>Embryophyta</taxon>
        <taxon>Tracheophyta</taxon>
        <taxon>Spermatophyta</taxon>
        <taxon>Magnoliopsida</taxon>
        <taxon>Ranunculales</taxon>
        <taxon>Papaveraceae</taxon>
        <taxon>Papaveroideae</taxon>
        <taxon>Papaver</taxon>
    </lineage>
</organism>